<sequence>MLLKIFYQHTNNQMKKSHRHKKRVQKKVPDYLTKIKSSIKDKNKIIRKYANQQTKEMDKQKYLILRRNSITKIGLKKIRIYK</sequence>
<accession>A0A8S1KYZ1</accession>
<dbReference type="Proteomes" id="UP000692954">
    <property type="component" value="Unassembled WGS sequence"/>
</dbReference>
<organism evidence="1 2">
    <name type="scientific">Paramecium sonneborni</name>
    <dbReference type="NCBI Taxonomy" id="65129"/>
    <lineage>
        <taxon>Eukaryota</taxon>
        <taxon>Sar</taxon>
        <taxon>Alveolata</taxon>
        <taxon>Ciliophora</taxon>
        <taxon>Intramacronucleata</taxon>
        <taxon>Oligohymenophorea</taxon>
        <taxon>Peniculida</taxon>
        <taxon>Parameciidae</taxon>
        <taxon>Paramecium</taxon>
    </lineage>
</organism>
<name>A0A8S1KYZ1_9CILI</name>
<keyword evidence="2" id="KW-1185">Reference proteome</keyword>
<proteinExistence type="predicted"/>
<dbReference type="EMBL" id="CAJJDN010000014">
    <property type="protein sequence ID" value="CAD8060488.1"/>
    <property type="molecule type" value="Genomic_DNA"/>
</dbReference>
<protein>
    <submittedName>
        <fullName evidence="1">Uncharacterized protein</fullName>
    </submittedName>
</protein>
<evidence type="ECO:0000313" key="2">
    <source>
        <dbReference type="Proteomes" id="UP000692954"/>
    </source>
</evidence>
<evidence type="ECO:0000313" key="1">
    <source>
        <dbReference type="EMBL" id="CAD8060488.1"/>
    </source>
</evidence>
<dbReference type="AlphaFoldDB" id="A0A8S1KYZ1"/>
<comment type="caution">
    <text evidence="1">The sequence shown here is derived from an EMBL/GenBank/DDBJ whole genome shotgun (WGS) entry which is preliminary data.</text>
</comment>
<gene>
    <name evidence="1" type="ORF">PSON_ATCC_30995.1.T0140309</name>
</gene>
<reference evidence="1" key="1">
    <citation type="submission" date="2021-01" db="EMBL/GenBank/DDBJ databases">
        <authorList>
            <consortium name="Genoscope - CEA"/>
            <person name="William W."/>
        </authorList>
    </citation>
    <scope>NUCLEOTIDE SEQUENCE</scope>
</reference>